<evidence type="ECO:0000256" key="1">
    <source>
        <dbReference type="ARBA" id="ARBA00004442"/>
    </source>
</evidence>
<name>Q8KED1_CHLTE</name>
<dbReference type="PANTHER" id="PTHR30026:SF20">
    <property type="entry name" value="OUTER MEMBRANE PROTEIN TOLC"/>
    <property type="match status" value="1"/>
</dbReference>
<keyword evidence="8" id="KW-0732">Signal</keyword>
<dbReference type="InterPro" id="IPR003423">
    <property type="entry name" value="OMP_efflux"/>
</dbReference>
<sequence length="480" mass="52717">MDRAGGGGIFGAPYNKQNAVMNLHRIIALLVLFFVCSTPVHAADGTEPTARPPLVISLDDAVRIGEQHNRELEIARLDKLMARQKVRESWAEVLPHLSSSLTYTRTLKPSVLFLPSSIFGGTGGTQAIEISSDNSSIASLNLSQNIFKLSAFAGIKAAGLVRQISDQSFRNTNAGVVTSIRRAYYDVLIATEKRKLVEQSIARWEEARKDTNALFRQGVAADIDTLKAWLSVENLRPDLIRAQNNEAITATNLKRVMGIDQETPLILTSTLTFHEIEMPKSVAAAYSEALDKRPDVRSLSLQAEAENAKVMAARSEGLPVLSAFGQLEAQTQFNDGTSLASTRWPVSSTAGLQLSVPIFSGFATSARIQQAKITRLQTSTRYEDLKSQVRADVEVRLSNVVEARKRIDVQSKTIAVAERSYKITMLRLREGIGSRLELTDAELQLDTAKANYLQAVYDYLVASAELEKALGRIEPTESKL</sequence>
<dbReference type="eggNOG" id="COG1538">
    <property type="taxonomic scope" value="Bacteria"/>
</dbReference>
<accession>Q8KED1</accession>
<keyword evidence="4" id="KW-1134">Transmembrane beta strand</keyword>
<comment type="subcellular location">
    <subcellularLocation>
        <location evidence="1">Cell outer membrane</location>
    </subcellularLocation>
</comment>
<dbReference type="GO" id="GO:0015562">
    <property type="term" value="F:efflux transmembrane transporter activity"/>
    <property type="evidence" value="ECO:0007669"/>
    <property type="project" value="InterPro"/>
</dbReference>
<comment type="similarity">
    <text evidence="2">Belongs to the outer membrane factor (OMF) (TC 1.B.17) family.</text>
</comment>
<reference evidence="9 10" key="1">
    <citation type="journal article" date="2002" name="Proc. Natl. Acad. Sci. U.S.A.">
        <title>The complete genome sequence of Chlorobium tepidum TLS, a photosynthetic, anaerobic, green-sulfur bacterium.</title>
        <authorList>
            <person name="Eisen J.A."/>
            <person name="Nelson K.E."/>
            <person name="Paulsen I.T."/>
            <person name="Heidelberg J.F."/>
            <person name="Wu M."/>
            <person name="Dodson R.J."/>
            <person name="Deboy R."/>
            <person name="Gwinn M.L."/>
            <person name="Nelson W.C."/>
            <person name="Haft D.H."/>
            <person name="Hickey E.K."/>
            <person name="Peterson J.D."/>
            <person name="Durkin A.S."/>
            <person name="Kolonay J.L."/>
            <person name="Yang F."/>
            <person name="Holt I."/>
            <person name="Umayam L.A."/>
            <person name="Mason T."/>
            <person name="Brenner M."/>
            <person name="Shea T.P."/>
            <person name="Parksey D."/>
            <person name="Nierman W.C."/>
            <person name="Feldblyum T.V."/>
            <person name="Hansen C.L."/>
            <person name="Craven M.B."/>
            <person name="Radune D."/>
            <person name="Vamathevan J."/>
            <person name="Khouri H."/>
            <person name="White O."/>
            <person name="Gruber T.M."/>
            <person name="Ketchum K.A."/>
            <person name="Venter J.C."/>
            <person name="Tettelin H."/>
            <person name="Bryant D.A."/>
            <person name="Fraser C.M."/>
        </authorList>
    </citation>
    <scope>NUCLEOTIDE SEQUENCE [LARGE SCALE GENOMIC DNA]</scope>
    <source>
        <strain evidence="10">ATCC 49652 / DSM 12025 / NBRC 103806 / TLS</strain>
    </source>
</reference>
<dbReference type="AlphaFoldDB" id="Q8KED1"/>
<keyword evidence="7" id="KW-0998">Cell outer membrane</keyword>
<dbReference type="EnsemblBacteria" id="AAM71995">
    <property type="protein sequence ID" value="AAM71995"/>
    <property type="gene ID" value="CT0758"/>
</dbReference>
<protein>
    <submittedName>
        <fullName evidence="9">Outer membrane efflux protein, putative</fullName>
    </submittedName>
</protein>
<dbReference type="InterPro" id="IPR028351">
    <property type="entry name" value="CyaE"/>
</dbReference>
<dbReference type="STRING" id="194439.CT0758"/>
<dbReference type="Gene3D" id="1.20.1600.10">
    <property type="entry name" value="Outer membrane efflux proteins (OEP)"/>
    <property type="match status" value="1"/>
</dbReference>
<dbReference type="OrthoDB" id="367883at2"/>
<evidence type="ECO:0000256" key="8">
    <source>
        <dbReference type="SAM" id="SignalP"/>
    </source>
</evidence>
<dbReference type="GO" id="GO:1990281">
    <property type="term" value="C:efflux pump complex"/>
    <property type="evidence" value="ECO:0007669"/>
    <property type="project" value="TreeGrafter"/>
</dbReference>
<evidence type="ECO:0000256" key="7">
    <source>
        <dbReference type="ARBA" id="ARBA00023237"/>
    </source>
</evidence>
<dbReference type="HOGENOM" id="CLU_012817_10_0_10"/>
<evidence type="ECO:0000256" key="2">
    <source>
        <dbReference type="ARBA" id="ARBA00007613"/>
    </source>
</evidence>
<dbReference type="Pfam" id="PF02321">
    <property type="entry name" value="OEP"/>
    <property type="match status" value="2"/>
</dbReference>
<keyword evidence="10" id="KW-1185">Reference proteome</keyword>
<organism evidence="9 10">
    <name type="scientific">Chlorobaculum tepidum (strain ATCC 49652 / DSM 12025 / NBRC 103806 / TLS)</name>
    <name type="common">Chlorobium tepidum</name>
    <dbReference type="NCBI Taxonomy" id="194439"/>
    <lineage>
        <taxon>Bacteria</taxon>
        <taxon>Pseudomonadati</taxon>
        <taxon>Chlorobiota</taxon>
        <taxon>Chlorobiia</taxon>
        <taxon>Chlorobiales</taxon>
        <taxon>Chlorobiaceae</taxon>
        <taxon>Chlorobaculum</taxon>
    </lineage>
</organism>
<keyword evidence="5" id="KW-0812">Transmembrane</keyword>
<dbReference type="PANTHER" id="PTHR30026">
    <property type="entry name" value="OUTER MEMBRANE PROTEIN TOLC"/>
    <property type="match status" value="1"/>
</dbReference>
<keyword evidence="6" id="KW-0472">Membrane</keyword>
<proteinExistence type="inferred from homology"/>
<dbReference type="Proteomes" id="UP000001007">
    <property type="component" value="Chromosome"/>
</dbReference>
<feature type="chain" id="PRO_5004309205" evidence="8">
    <location>
        <begin position="43"/>
        <end position="480"/>
    </location>
</feature>
<evidence type="ECO:0000313" key="9">
    <source>
        <dbReference type="EMBL" id="AAM71995.1"/>
    </source>
</evidence>
<dbReference type="PIRSF" id="PIRSF001892">
    <property type="entry name" value="CyaE"/>
    <property type="match status" value="1"/>
</dbReference>
<dbReference type="InterPro" id="IPR051906">
    <property type="entry name" value="TolC-like"/>
</dbReference>
<dbReference type="GO" id="GO:0009279">
    <property type="term" value="C:cell outer membrane"/>
    <property type="evidence" value="ECO:0007669"/>
    <property type="project" value="UniProtKB-SubCell"/>
</dbReference>
<keyword evidence="3" id="KW-0813">Transport</keyword>
<dbReference type="GO" id="GO:0015288">
    <property type="term" value="F:porin activity"/>
    <property type="evidence" value="ECO:0007669"/>
    <property type="project" value="TreeGrafter"/>
</dbReference>
<evidence type="ECO:0000313" key="10">
    <source>
        <dbReference type="Proteomes" id="UP000001007"/>
    </source>
</evidence>
<feature type="signal peptide" evidence="8">
    <location>
        <begin position="1"/>
        <end position="42"/>
    </location>
</feature>
<dbReference type="KEGG" id="cte:CT0758"/>
<dbReference type="EMBL" id="AE006470">
    <property type="protein sequence ID" value="AAM71995.1"/>
    <property type="molecule type" value="Genomic_DNA"/>
</dbReference>
<evidence type="ECO:0000256" key="4">
    <source>
        <dbReference type="ARBA" id="ARBA00022452"/>
    </source>
</evidence>
<dbReference type="SUPFAM" id="SSF56954">
    <property type="entry name" value="Outer membrane efflux proteins (OEP)"/>
    <property type="match status" value="1"/>
</dbReference>
<evidence type="ECO:0000256" key="6">
    <source>
        <dbReference type="ARBA" id="ARBA00023136"/>
    </source>
</evidence>
<evidence type="ECO:0000256" key="5">
    <source>
        <dbReference type="ARBA" id="ARBA00022692"/>
    </source>
</evidence>
<gene>
    <name evidence="9" type="ordered locus">CT0758</name>
</gene>
<evidence type="ECO:0000256" key="3">
    <source>
        <dbReference type="ARBA" id="ARBA00022448"/>
    </source>
</evidence>